<dbReference type="AlphaFoldDB" id="T1A5L0"/>
<keyword evidence="1" id="KW-0560">Oxidoreductase</keyword>
<reference evidence="3" key="2">
    <citation type="journal article" date="2014" name="ISME J.">
        <title>Microbial stratification in low pH oxic and suboxic macroscopic growths along an acid mine drainage.</title>
        <authorList>
            <person name="Mendez-Garcia C."/>
            <person name="Mesa V."/>
            <person name="Sprenger R.R."/>
            <person name="Richter M."/>
            <person name="Diez M.S."/>
            <person name="Solano J."/>
            <person name="Bargiela R."/>
            <person name="Golyshina O.V."/>
            <person name="Manteca A."/>
            <person name="Ramos J.L."/>
            <person name="Gallego J.R."/>
            <person name="Llorente I."/>
            <person name="Martins Dos Santos V.A."/>
            <person name="Jensen O.N."/>
            <person name="Pelaez A.I."/>
            <person name="Sanchez J."/>
            <person name="Ferrer M."/>
        </authorList>
    </citation>
    <scope>NUCLEOTIDE SEQUENCE</scope>
</reference>
<sequence>METKSVFAREDLMTGTDAVAEAVRLVDVDVFAAFPIRPYTGVMDRLAKFIANGDLDAEYIVADGEHSQFEIGKHASSVGARAFVGSSGVGWLYAMESIGVTATDRLPLVALVGNRALDDPGAFGVEHNDALLVRDLGWLIAWASTAQEALDTTLIAYRVAEDPSVRMPAAVAMEWGIPDAFPAHGSRSDEGIGS</sequence>
<dbReference type="InterPro" id="IPR029061">
    <property type="entry name" value="THDP-binding"/>
</dbReference>
<name>T1A5L0_9ZZZZ</name>
<feature type="non-terminal residue" evidence="3">
    <location>
        <position position="194"/>
    </location>
</feature>
<reference evidence="3" key="1">
    <citation type="submission" date="2013-08" db="EMBL/GenBank/DDBJ databases">
        <authorList>
            <person name="Mendez C."/>
            <person name="Richter M."/>
            <person name="Ferrer M."/>
            <person name="Sanchez J."/>
        </authorList>
    </citation>
    <scope>NUCLEOTIDE SEQUENCE</scope>
</reference>
<gene>
    <name evidence="3" type="ORF">B1B_16237</name>
</gene>
<dbReference type="InterPro" id="IPR002880">
    <property type="entry name" value="Pyrv_Fd/Flavodoxin_OxRdtase_N"/>
</dbReference>
<dbReference type="EMBL" id="AUZY01010796">
    <property type="protein sequence ID" value="EQD37115.1"/>
    <property type="molecule type" value="Genomic_DNA"/>
</dbReference>
<comment type="caution">
    <text evidence="3">The sequence shown here is derived from an EMBL/GenBank/DDBJ whole genome shotgun (WGS) entry which is preliminary data.</text>
</comment>
<evidence type="ECO:0000259" key="2">
    <source>
        <dbReference type="Pfam" id="PF01855"/>
    </source>
</evidence>
<dbReference type="SUPFAM" id="SSF52518">
    <property type="entry name" value="Thiamin diphosphate-binding fold (THDP-binding)"/>
    <property type="match status" value="1"/>
</dbReference>
<proteinExistence type="predicted"/>
<dbReference type="PANTHER" id="PTHR32154">
    <property type="entry name" value="PYRUVATE-FLAVODOXIN OXIDOREDUCTASE-RELATED"/>
    <property type="match status" value="1"/>
</dbReference>
<protein>
    <submittedName>
        <fullName evidence="3">Pyruvate ferredoxin oxidoreductase, alpha subunit</fullName>
    </submittedName>
</protein>
<dbReference type="CDD" id="cd07034">
    <property type="entry name" value="TPP_PYR_PFOR_IOR-alpha_like"/>
    <property type="match status" value="1"/>
</dbReference>
<organism evidence="3">
    <name type="scientific">mine drainage metagenome</name>
    <dbReference type="NCBI Taxonomy" id="410659"/>
    <lineage>
        <taxon>unclassified sequences</taxon>
        <taxon>metagenomes</taxon>
        <taxon>ecological metagenomes</taxon>
    </lineage>
</organism>
<evidence type="ECO:0000313" key="3">
    <source>
        <dbReference type="EMBL" id="EQD37115.1"/>
    </source>
</evidence>
<dbReference type="PANTHER" id="PTHR32154:SF30">
    <property type="entry name" value="2-OXOACID OXIDOREDUCTASE (FERREDOXIN)"/>
    <property type="match status" value="1"/>
</dbReference>
<accession>T1A5L0</accession>
<feature type="domain" description="Pyruvate flavodoxin/ferredoxin oxidoreductase pyrimidine binding" evidence="2">
    <location>
        <begin position="22"/>
        <end position="174"/>
    </location>
</feature>
<dbReference type="InterPro" id="IPR050722">
    <property type="entry name" value="Pyruvate:ferred/Flavod_OxRd"/>
</dbReference>
<keyword evidence="3" id="KW-0670">Pyruvate</keyword>
<dbReference type="Pfam" id="PF01855">
    <property type="entry name" value="POR_N"/>
    <property type="match status" value="1"/>
</dbReference>
<dbReference type="GO" id="GO:0006979">
    <property type="term" value="P:response to oxidative stress"/>
    <property type="evidence" value="ECO:0007669"/>
    <property type="project" value="TreeGrafter"/>
</dbReference>
<evidence type="ECO:0000256" key="1">
    <source>
        <dbReference type="ARBA" id="ARBA00023002"/>
    </source>
</evidence>
<dbReference type="GO" id="GO:0016491">
    <property type="term" value="F:oxidoreductase activity"/>
    <property type="evidence" value="ECO:0007669"/>
    <property type="project" value="UniProtKB-KW"/>
</dbReference>
<dbReference type="Gene3D" id="3.40.50.970">
    <property type="match status" value="1"/>
</dbReference>